<evidence type="ECO:0000313" key="1">
    <source>
        <dbReference type="EMBL" id="VEL28083.1"/>
    </source>
</evidence>
<name>A0A3S5CQH3_9PLAT</name>
<sequence>IEAQRAIQLKRGSAIPTEQTNKLVNVLNRVLDSSLKEVAFLKQELEGDLADRQNKSQGNKDDLLTLVSAITTGKGLKNPSTSTMK</sequence>
<dbReference type="Proteomes" id="UP000784294">
    <property type="component" value="Unassembled WGS sequence"/>
</dbReference>
<proteinExistence type="predicted"/>
<evidence type="ECO:0000313" key="2">
    <source>
        <dbReference type="Proteomes" id="UP000784294"/>
    </source>
</evidence>
<feature type="non-terminal residue" evidence="1">
    <location>
        <position position="1"/>
    </location>
</feature>
<dbReference type="AlphaFoldDB" id="A0A3S5CQH3"/>
<accession>A0A3S5CQH3</accession>
<organism evidence="1 2">
    <name type="scientific">Protopolystoma xenopodis</name>
    <dbReference type="NCBI Taxonomy" id="117903"/>
    <lineage>
        <taxon>Eukaryota</taxon>
        <taxon>Metazoa</taxon>
        <taxon>Spiralia</taxon>
        <taxon>Lophotrochozoa</taxon>
        <taxon>Platyhelminthes</taxon>
        <taxon>Monogenea</taxon>
        <taxon>Polyopisthocotylea</taxon>
        <taxon>Polystomatidea</taxon>
        <taxon>Polystomatidae</taxon>
        <taxon>Protopolystoma</taxon>
    </lineage>
</organism>
<protein>
    <submittedName>
        <fullName evidence="1">Uncharacterized protein</fullName>
    </submittedName>
</protein>
<reference evidence="1" key="1">
    <citation type="submission" date="2018-11" db="EMBL/GenBank/DDBJ databases">
        <authorList>
            <consortium name="Pathogen Informatics"/>
        </authorList>
    </citation>
    <scope>NUCLEOTIDE SEQUENCE</scope>
</reference>
<gene>
    <name evidence="1" type="ORF">PXEA_LOCUS21523</name>
</gene>
<comment type="caution">
    <text evidence="1">The sequence shown here is derived from an EMBL/GenBank/DDBJ whole genome shotgun (WGS) entry which is preliminary data.</text>
</comment>
<keyword evidence="2" id="KW-1185">Reference proteome</keyword>
<dbReference type="EMBL" id="CAAALY010092259">
    <property type="protein sequence ID" value="VEL28083.1"/>
    <property type="molecule type" value="Genomic_DNA"/>
</dbReference>